<dbReference type="Proteomes" id="UP000005697">
    <property type="component" value="Unassembled WGS sequence"/>
</dbReference>
<evidence type="ECO:0000313" key="3">
    <source>
        <dbReference type="Proteomes" id="UP000005697"/>
    </source>
</evidence>
<evidence type="ECO:0000313" key="2">
    <source>
        <dbReference type="EMBL" id="EGC19572.1"/>
    </source>
</evidence>
<proteinExistence type="predicted"/>
<comment type="caution">
    <text evidence="2">The sequence shown here is derived from an EMBL/GenBank/DDBJ whole genome shotgun (WGS) entry which is preliminary data.</text>
</comment>
<feature type="region of interest" description="Disordered" evidence="1">
    <location>
        <begin position="1"/>
        <end position="45"/>
    </location>
</feature>
<dbReference type="HOGENOM" id="CLU_1904838_0_0_10"/>
<evidence type="ECO:0000256" key="1">
    <source>
        <dbReference type="SAM" id="MobiDB-lite"/>
    </source>
</evidence>
<accession>F0F8B3</accession>
<organism evidence="2 3">
    <name type="scientific">Prevotella multiformis DSM 16608</name>
    <dbReference type="NCBI Taxonomy" id="888743"/>
    <lineage>
        <taxon>Bacteria</taxon>
        <taxon>Pseudomonadati</taxon>
        <taxon>Bacteroidota</taxon>
        <taxon>Bacteroidia</taxon>
        <taxon>Bacteroidales</taxon>
        <taxon>Prevotellaceae</taxon>
        <taxon>Prevotella</taxon>
    </lineage>
</organism>
<dbReference type="AlphaFoldDB" id="F0F8B3"/>
<keyword evidence="3" id="KW-1185">Reference proteome</keyword>
<sequence>MRQAEESDLQQSGGQQGQDKMTLPTQTETHRPSGMLFPRVGNGIPNRLGRMFPAGREHPSRRTVPYSEYPSEISTPVLRKLKVPMASRLQQLIKVNPEKDFDGFLPFRRAVTASLLQGHGRPCDWKEETEYAV</sequence>
<dbReference type="STRING" id="888743.HMPREF9141_1830"/>
<reference evidence="2 3" key="1">
    <citation type="submission" date="2011-01" db="EMBL/GenBank/DDBJ databases">
        <authorList>
            <person name="Muzny D."/>
            <person name="Qin X."/>
            <person name="Deng J."/>
            <person name="Jiang H."/>
            <person name="Liu Y."/>
            <person name="Qu J."/>
            <person name="Song X.-Z."/>
            <person name="Zhang L."/>
            <person name="Thornton R."/>
            <person name="Coyle M."/>
            <person name="Francisco L."/>
            <person name="Jackson L."/>
            <person name="Javaid M."/>
            <person name="Korchina V."/>
            <person name="Kovar C."/>
            <person name="Mata R."/>
            <person name="Mathew T."/>
            <person name="Ngo R."/>
            <person name="Nguyen L."/>
            <person name="Nguyen N."/>
            <person name="Okwuonu G."/>
            <person name="Ongeri F."/>
            <person name="Pham C."/>
            <person name="Simmons D."/>
            <person name="Wilczek-Boney K."/>
            <person name="Hale W."/>
            <person name="Jakkamsetti A."/>
            <person name="Pham P."/>
            <person name="Ruth R."/>
            <person name="San Lucas F."/>
            <person name="Warren J."/>
            <person name="Zhang J."/>
            <person name="Zhao Z."/>
            <person name="Zhou C."/>
            <person name="Zhu D."/>
            <person name="Lee S."/>
            <person name="Bess C."/>
            <person name="Blankenburg K."/>
            <person name="Forbes L."/>
            <person name="Fu Q."/>
            <person name="Gubbala S."/>
            <person name="Hirani K."/>
            <person name="Jayaseelan J.C."/>
            <person name="Lara F."/>
            <person name="Munidasa M."/>
            <person name="Palculict T."/>
            <person name="Patil S."/>
            <person name="Pu L.-L."/>
            <person name="Saada N."/>
            <person name="Tang L."/>
            <person name="Weissenberger G."/>
            <person name="Zhu Y."/>
            <person name="Hemphill L."/>
            <person name="Shang Y."/>
            <person name="Youmans B."/>
            <person name="Ayvaz T."/>
            <person name="Ross M."/>
            <person name="Santibanez J."/>
            <person name="Aqrawi P."/>
            <person name="Gross S."/>
            <person name="Joshi V."/>
            <person name="Fowler G."/>
            <person name="Nazareth L."/>
            <person name="Reid J."/>
            <person name="Worley K."/>
            <person name="Petrosino J."/>
            <person name="Highlander S."/>
            <person name="Gibbs R."/>
        </authorList>
    </citation>
    <scope>NUCLEOTIDE SEQUENCE [LARGE SCALE GENOMIC DNA]</scope>
    <source>
        <strain evidence="2 3">DSM 16608</strain>
    </source>
</reference>
<gene>
    <name evidence="2" type="ORF">HMPREF9141_1830</name>
</gene>
<protein>
    <submittedName>
        <fullName evidence="2">Uncharacterized protein</fullName>
    </submittedName>
</protein>
<name>F0F8B3_9BACT</name>
<dbReference type="EMBL" id="AEWX01000026">
    <property type="protein sequence ID" value="EGC19572.1"/>
    <property type="molecule type" value="Genomic_DNA"/>
</dbReference>